<dbReference type="AlphaFoldDB" id="A0AAV2PIN8"/>
<feature type="compositionally biased region" description="Basic and acidic residues" evidence="3">
    <location>
        <begin position="258"/>
        <end position="276"/>
    </location>
</feature>
<feature type="compositionally biased region" description="Basic residues" evidence="3">
    <location>
        <begin position="284"/>
        <end position="295"/>
    </location>
</feature>
<dbReference type="EMBL" id="CAXKWB010000257">
    <property type="protein sequence ID" value="CAL4060098.1"/>
    <property type="molecule type" value="Genomic_DNA"/>
</dbReference>
<dbReference type="SUPFAM" id="SSF54160">
    <property type="entry name" value="Chromo domain-like"/>
    <property type="match status" value="1"/>
</dbReference>
<protein>
    <recommendedName>
        <fullName evidence="4">Chromo domain-containing protein</fullName>
    </recommendedName>
</protein>
<sequence length="295" mass="34839">APITKGEIIYQEMIQRPMPHYLKPQNRRNGRRLNTVILSDQISKPGEISDLIKMNTIDLGSVAAVQNSLFKSRIQNIKGFKSGRSNEISKKQNEGIINESKLILRNRYKKEEENRSKEFDNELKVNSEKLVRIDSGQRELEKHLKIESIPENIENMRKDDNEDEIDSSQRELEKQLDMQKIPENIEKINKSSEAPDDEIFQIEKILKHRDRDDKREYLIKWLGYSSKHNTWEPEENLLGGKTLLKTYYDRKKTELLQKSKRKAKEDPAWNKHKEVDVVPPVTPRRPKCRRKRKKS</sequence>
<dbReference type="PROSITE" id="PS50013">
    <property type="entry name" value="CHROMO_2"/>
    <property type="match status" value="1"/>
</dbReference>
<dbReference type="InterPro" id="IPR051219">
    <property type="entry name" value="Heterochromatin_chromo-domain"/>
</dbReference>
<comment type="subcellular location">
    <subcellularLocation>
        <location evidence="1">Nucleus</location>
    </subcellularLocation>
</comment>
<dbReference type="PRINTS" id="PR00504">
    <property type="entry name" value="CHROMODOMAIN"/>
</dbReference>
<evidence type="ECO:0000256" key="1">
    <source>
        <dbReference type="ARBA" id="ARBA00004123"/>
    </source>
</evidence>
<dbReference type="InterPro" id="IPR017984">
    <property type="entry name" value="Chromo_dom_subgr"/>
</dbReference>
<dbReference type="Gene3D" id="2.40.50.40">
    <property type="match status" value="1"/>
</dbReference>
<name>A0AAV2PIN8_MEGNR</name>
<gene>
    <name evidence="5" type="ORF">MNOR_LOCUS1026</name>
</gene>
<feature type="region of interest" description="Disordered" evidence="3">
    <location>
        <begin position="258"/>
        <end position="295"/>
    </location>
</feature>
<evidence type="ECO:0000259" key="4">
    <source>
        <dbReference type="PROSITE" id="PS50013"/>
    </source>
</evidence>
<dbReference type="SMART" id="SM00298">
    <property type="entry name" value="CHROMO"/>
    <property type="match status" value="1"/>
</dbReference>
<dbReference type="Proteomes" id="UP001497623">
    <property type="component" value="Unassembled WGS sequence"/>
</dbReference>
<organism evidence="5 6">
    <name type="scientific">Meganyctiphanes norvegica</name>
    <name type="common">Northern krill</name>
    <name type="synonym">Thysanopoda norvegica</name>
    <dbReference type="NCBI Taxonomy" id="48144"/>
    <lineage>
        <taxon>Eukaryota</taxon>
        <taxon>Metazoa</taxon>
        <taxon>Ecdysozoa</taxon>
        <taxon>Arthropoda</taxon>
        <taxon>Crustacea</taxon>
        <taxon>Multicrustacea</taxon>
        <taxon>Malacostraca</taxon>
        <taxon>Eumalacostraca</taxon>
        <taxon>Eucarida</taxon>
        <taxon>Euphausiacea</taxon>
        <taxon>Euphausiidae</taxon>
        <taxon>Meganyctiphanes</taxon>
    </lineage>
</organism>
<evidence type="ECO:0000256" key="3">
    <source>
        <dbReference type="SAM" id="MobiDB-lite"/>
    </source>
</evidence>
<keyword evidence="6" id="KW-1185">Reference proteome</keyword>
<evidence type="ECO:0000256" key="2">
    <source>
        <dbReference type="ARBA" id="ARBA00023242"/>
    </source>
</evidence>
<dbReference type="PROSITE" id="PS00598">
    <property type="entry name" value="CHROMO_1"/>
    <property type="match status" value="1"/>
</dbReference>
<dbReference type="Pfam" id="PF00385">
    <property type="entry name" value="Chromo"/>
    <property type="match status" value="1"/>
</dbReference>
<keyword evidence="2" id="KW-0539">Nucleus</keyword>
<dbReference type="PANTHER" id="PTHR22812">
    <property type="entry name" value="CHROMOBOX PROTEIN"/>
    <property type="match status" value="1"/>
</dbReference>
<dbReference type="InterPro" id="IPR023779">
    <property type="entry name" value="Chromodomain_CS"/>
</dbReference>
<dbReference type="GO" id="GO:0005634">
    <property type="term" value="C:nucleus"/>
    <property type="evidence" value="ECO:0007669"/>
    <property type="project" value="UniProtKB-SubCell"/>
</dbReference>
<dbReference type="InterPro" id="IPR016197">
    <property type="entry name" value="Chromo-like_dom_sf"/>
</dbReference>
<feature type="non-terminal residue" evidence="5">
    <location>
        <position position="1"/>
    </location>
</feature>
<evidence type="ECO:0000313" key="6">
    <source>
        <dbReference type="Proteomes" id="UP001497623"/>
    </source>
</evidence>
<dbReference type="InterPro" id="IPR000953">
    <property type="entry name" value="Chromo/chromo_shadow_dom"/>
</dbReference>
<dbReference type="InterPro" id="IPR023780">
    <property type="entry name" value="Chromo_domain"/>
</dbReference>
<dbReference type="CDD" id="cd00024">
    <property type="entry name" value="CD_CSD"/>
    <property type="match status" value="1"/>
</dbReference>
<evidence type="ECO:0000313" key="5">
    <source>
        <dbReference type="EMBL" id="CAL4060098.1"/>
    </source>
</evidence>
<comment type="caution">
    <text evidence="5">The sequence shown here is derived from an EMBL/GenBank/DDBJ whole genome shotgun (WGS) entry which is preliminary data.</text>
</comment>
<feature type="domain" description="Chromo" evidence="4">
    <location>
        <begin position="200"/>
        <end position="259"/>
    </location>
</feature>
<reference evidence="5 6" key="1">
    <citation type="submission" date="2024-05" db="EMBL/GenBank/DDBJ databases">
        <authorList>
            <person name="Wallberg A."/>
        </authorList>
    </citation>
    <scope>NUCLEOTIDE SEQUENCE [LARGE SCALE GENOMIC DNA]</scope>
</reference>
<dbReference type="GO" id="GO:0005694">
    <property type="term" value="C:chromosome"/>
    <property type="evidence" value="ECO:0007669"/>
    <property type="project" value="UniProtKB-ARBA"/>
</dbReference>
<proteinExistence type="predicted"/>
<accession>A0AAV2PIN8</accession>